<evidence type="ECO:0000313" key="1">
    <source>
        <dbReference type="EMBL" id="KAK3607015.1"/>
    </source>
</evidence>
<keyword evidence="2" id="KW-1185">Reference proteome</keyword>
<proteinExistence type="predicted"/>
<sequence length="185" mass="20372">MRIECTQDNTIYITANKTTDYGSVYAAGEYTNGTQSNYCNVTRKDGSNTTTFTISACNVTSSIKVVVMKENQTADDMMVIGGEGLLVYNLKCSDIRKGGTNVTKTFEVYEGLEPVEEERHQKLANLSMKITRENDTSNPVSSAVSVGEKLSILISTINGYKFMARRCIAKDDKVGTHTRNLIHDG</sequence>
<dbReference type="AlphaFoldDB" id="A0AAE0TBW4"/>
<gene>
    <name evidence="1" type="ORF">CHS0354_023178</name>
</gene>
<reference evidence="1" key="3">
    <citation type="submission" date="2023-05" db="EMBL/GenBank/DDBJ databases">
        <authorList>
            <person name="Smith C.H."/>
        </authorList>
    </citation>
    <scope>NUCLEOTIDE SEQUENCE</scope>
    <source>
        <strain evidence="1">CHS0354</strain>
        <tissue evidence="1">Mantle</tissue>
    </source>
</reference>
<dbReference type="Proteomes" id="UP001195483">
    <property type="component" value="Unassembled WGS sequence"/>
</dbReference>
<organism evidence="1 2">
    <name type="scientific">Potamilus streckersoni</name>
    <dbReference type="NCBI Taxonomy" id="2493646"/>
    <lineage>
        <taxon>Eukaryota</taxon>
        <taxon>Metazoa</taxon>
        <taxon>Spiralia</taxon>
        <taxon>Lophotrochozoa</taxon>
        <taxon>Mollusca</taxon>
        <taxon>Bivalvia</taxon>
        <taxon>Autobranchia</taxon>
        <taxon>Heteroconchia</taxon>
        <taxon>Palaeoheterodonta</taxon>
        <taxon>Unionida</taxon>
        <taxon>Unionoidea</taxon>
        <taxon>Unionidae</taxon>
        <taxon>Ambleminae</taxon>
        <taxon>Lampsilini</taxon>
        <taxon>Potamilus</taxon>
    </lineage>
</organism>
<comment type="caution">
    <text evidence="1">The sequence shown here is derived from an EMBL/GenBank/DDBJ whole genome shotgun (WGS) entry which is preliminary data.</text>
</comment>
<name>A0AAE0TBW4_9BIVA</name>
<reference evidence="1" key="1">
    <citation type="journal article" date="2021" name="Genome Biol. Evol.">
        <title>A High-Quality Reference Genome for a Parasitic Bivalve with Doubly Uniparental Inheritance (Bivalvia: Unionida).</title>
        <authorList>
            <person name="Smith C.H."/>
        </authorList>
    </citation>
    <scope>NUCLEOTIDE SEQUENCE</scope>
    <source>
        <strain evidence="1">CHS0354</strain>
    </source>
</reference>
<evidence type="ECO:0000313" key="2">
    <source>
        <dbReference type="Proteomes" id="UP001195483"/>
    </source>
</evidence>
<feature type="non-terminal residue" evidence="1">
    <location>
        <position position="185"/>
    </location>
</feature>
<dbReference type="EMBL" id="JAEAOA010001404">
    <property type="protein sequence ID" value="KAK3607015.1"/>
    <property type="molecule type" value="Genomic_DNA"/>
</dbReference>
<accession>A0AAE0TBW4</accession>
<protein>
    <submittedName>
        <fullName evidence="1">Uncharacterized protein</fullName>
    </submittedName>
</protein>
<reference evidence="1" key="2">
    <citation type="journal article" date="2021" name="Genome Biol. Evol.">
        <title>Developing a high-quality reference genome for a parasitic bivalve with doubly uniparental inheritance (Bivalvia: Unionida).</title>
        <authorList>
            <person name="Smith C.H."/>
        </authorList>
    </citation>
    <scope>NUCLEOTIDE SEQUENCE</scope>
    <source>
        <strain evidence="1">CHS0354</strain>
        <tissue evidence="1">Mantle</tissue>
    </source>
</reference>